<dbReference type="Pfam" id="PF09816">
    <property type="entry name" value="EAF"/>
    <property type="match status" value="1"/>
</dbReference>
<keyword evidence="6" id="KW-0010">Activator</keyword>
<dbReference type="InterPro" id="IPR019194">
    <property type="entry name" value="Tscrpt_elong_fac_Eaf_N"/>
</dbReference>
<feature type="region of interest" description="Disordered" evidence="10">
    <location>
        <begin position="448"/>
        <end position="494"/>
    </location>
</feature>
<keyword evidence="5" id="KW-0805">Transcription regulation</keyword>
<evidence type="ECO:0000256" key="6">
    <source>
        <dbReference type="ARBA" id="ARBA00023159"/>
    </source>
</evidence>
<evidence type="ECO:0000259" key="11">
    <source>
        <dbReference type="Pfam" id="PF09816"/>
    </source>
</evidence>
<feature type="compositionally biased region" description="Low complexity" evidence="10">
    <location>
        <begin position="152"/>
        <end position="167"/>
    </location>
</feature>
<keyword evidence="13" id="KW-1185">Reference proteome</keyword>
<feature type="domain" description="Transcription elongation factor Eaf N-terminal" evidence="11">
    <location>
        <begin position="12"/>
        <end position="113"/>
    </location>
</feature>
<gene>
    <name evidence="12" type="ORF">CAUJ_LOCUS6776</name>
</gene>
<evidence type="ECO:0000256" key="2">
    <source>
        <dbReference type="ARBA" id="ARBA00007798"/>
    </source>
</evidence>
<evidence type="ECO:0000256" key="10">
    <source>
        <dbReference type="SAM" id="MobiDB-lite"/>
    </source>
</evidence>
<keyword evidence="4" id="KW-0597">Phosphoprotein</keyword>
<dbReference type="InterPro" id="IPR027093">
    <property type="entry name" value="EAF_fam"/>
</dbReference>
<keyword evidence="7" id="KW-0804">Transcription</keyword>
<comment type="function">
    <text evidence="9">Promotes transcriptional elongation by Su(Tpl)/ELL. Essential for development.</text>
</comment>
<evidence type="ECO:0000256" key="1">
    <source>
        <dbReference type="ARBA" id="ARBA00004123"/>
    </source>
</evidence>
<feature type="region of interest" description="Disordered" evidence="10">
    <location>
        <begin position="125"/>
        <end position="216"/>
    </location>
</feature>
<dbReference type="GO" id="GO:0032783">
    <property type="term" value="C:super elongation complex"/>
    <property type="evidence" value="ECO:0007669"/>
    <property type="project" value="InterPro"/>
</dbReference>
<dbReference type="PANTHER" id="PTHR15970:SF2">
    <property type="entry name" value="ELL-ASSOCIATED FACTOR EAF"/>
    <property type="match status" value="1"/>
</dbReference>
<comment type="similarity">
    <text evidence="2">Belongs to the EAF family.</text>
</comment>
<evidence type="ECO:0000256" key="8">
    <source>
        <dbReference type="ARBA" id="ARBA00023242"/>
    </source>
</evidence>
<dbReference type="AlphaFoldDB" id="A0A8S1H682"/>
<evidence type="ECO:0000256" key="5">
    <source>
        <dbReference type="ARBA" id="ARBA00023015"/>
    </source>
</evidence>
<evidence type="ECO:0000256" key="4">
    <source>
        <dbReference type="ARBA" id="ARBA00022553"/>
    </source>
</evidence>
<evidence type="ECO:0000313" key="13">
    <source>
        <dbReference type="Proteomes" id="UP000835052"/>
    </source>
</evidence>
<dbReference type="EMBL" id="CAJGYM010000018">
    <property type="protein sequence ID" value="CAD6190857.1"/>
    <property type="molecule type" value="Genomic_DNA"/>
</dbReference>
<evidence type="ECO:0000313" key="12">
    <source>
        <dbReference type="EMBL" id="CAD6190857.1"/>
    </source>
</evidence>
<feature type="compositionally biased region" description="Basic and acidic residues" evidence="10">
    <location>
        <begin position="470"/>
        <end position="481"/>
    </location>
</feature>
<comment type="subcellular location">
    <subcellularLocation>
        <location evidence="1">Nucleus</location>
    </subcellularLocation>
</comment>
<dbReference type="GO" id="GO:0006368">
    <property type="term" value="P:transcription elongation by RNA polymerase II"/>
    <property type="evidence" value="ECO:0007669"/>
    <property type="project" value="InterPro"/>
</dbReference>
<dbReference type="Proteomes" id="UP000835052">
    <property type="component" value="Unassembled WGS sequence"/>
</dbReference>
<dbReference type="PANTHER" id="PTHR15970">
    <property type="entry name" value="ELL-ASSOCIATED FACTOR EAF"/>
    <property type="match status" value="1"/>
</dbReference>
<dbReference type="GO" id="GO:0003711">
    <property type="term" value="F:transcription elongation factor activity"/>
    <property type="evidence" value="ECO:0007669"/>
    <property type="project" value="TreeGrafter"/>
</dbReference>
<accession>A0A8S1H682</accession>
<evidence type="ECO:0000256" key="9">
    <source>
        <dbReference type="ARBA" id="ARBA00025617"/>
    </source>
</evidence>
<comment type="caution">
    <text evidence="12">The sequence shown here is derived from an EMBL/GenBank/DDBJ whole genome shotgun (WGS) entry which is preliminary data.</text>
</comment>
<name>A0A8S1H682_9PELO</name>
<proteinExistence type="inferred from homology"/>
<evidence type="ECO:0000256" key="7">
    <source>
        <dbReference type="ARBA" id="ARBA00023163"/>
    </source>
</evidence>
<protein>
    <recommendedName>
        <fullName evidence="3">Ell-associated factor Eaf</fullName>
    </recommendedName>
</protein>
<evidence type="ECO:0000256" key="3">
    <source>
        <dbReference type="ARBA" id="ARBA00021452"/>
    </source>
</evidence>
<dbReference type="OrthoDB" id="125903at2759"/>
<keyword evidence="8" id="KW-0539">Nucleus</keyword>
<organism evidence="12 13">
    <name type="scientific">Caenorhabditis auriculariae</name>
    <dbReference type="NCBI Taxonomy" id="2777116"/>
    <lineage>
        <taxon>Eukaryota</taxon>
        <taxon>Metazoa</taxon>
        <taxon>Ecdysozoa</taxon>
        <taxon>Nematoda</taxon>
        <taxon>Chromadorea</taxon>
        <taxon>Rhabditida</taxon>
        <taxon>Rhabditina</taxon>
        <taxon>Rhabditomorpha</taxon>
        <taxon>Rhabditoidea</taxon>
        <taxon>Rhabditidae</taxon>
        <taxon>Peloderinae</taxon>
        <taxon>Caenorhabditis</taxon>
    </lineage>
</organism>
<sequence>MGDAKDIPPGTYTLELGSSFAHDSRRKPTSSYHTLRYDFKPSSLAADSESYIAYGGTGDVHVALSTEGDNLTVFKGSKKEATPKECLMFFDRNTGTLRLEKITSSMNVKKTRDLDAGTEAALRNGIGRLRATSKTKSPPVLNDHPSSHQEKMSSSSSSSGSDSGSESDSSDDEKPKKSSATDSDSGSDVDESKLLEEMNAPRTQTGTEPNIERSSVFRAEPAFQSMPSFESEPAPRSRNGQAALGLVLSESSDDEEKYVSDLVVPVQISELCRSAEEWVKVGAYCFDKVSTIGKIVGEPEINLDQRMFICTLSQSTESTSSASSINITRLISKRFTAEMAKTFKTGMEVSVTGKVRFDMENSRRYINAFSLRETQESEGVAFSLEAKLASKFYAEVENVFMTLITFHVKSDRPSHPLPCKAILEEASVVSAANYEPLVLPPISKVNAPFKPPPPSTQDSFETEIFFPSKNEPRKETAKNEPLDDSFEDSIVMGS</sequence>
<reference evidence="12" key="1">
    <citation type="submission" date="2020-10" db="EMBL/GenBank/DDBJ databases">
        <authorList>
            <person name="Kikuchi T."/>
        </authorList>
    </citation>
    <scope>NUCLEOTIDE SEQUENCE</scope>
    <source>
        <strain evidence="12">NKZ352</strain>
    </source>
</reference>